<evidence type="ECO:0000256" key="8">
    <source>
        <dbReference type="ARBA" id="ARBA00022737"/>
    </source>
</evidence>
<comment type="caution">
    <text evidence="18">The sequence shown here is derived from an EMBL/GenBank/DDBJ whole genome shotgun (WGS) entry which is preliminary data.</text>
</comment>
<keyword evidence="5" id="KW-0597">Phosphoprotein</keyword>
<evidence type="ECO:0000256" key="15">
    <source>
        <dbReference type="ARBA" id="ARBA00045429"/>
    </source>
</evidence>
<keyword evidence="10" id="KW-0505">Motor protein</keyword>
<dbReference type="GO" id="GO:0005874">
    <property type="term" value="C:microtubule"/>
    <property type="evidence" value="ECO:0007669"/>
    <property type="project" value="UniProtKB-KW"/>
</dbReference>
<dbReference type="GO" id="GO:0005868">
    <property type="term" value="C:cytoplasmic dynein complex"/>
    <property type="evidence" value="ECO:0007669"/>
    <property type="project" value="InterPro"/>
</dbReference>
<name>A0A401SXR8_CHIPU</name>
<evidence type="ECO:0000256" key="13">
    <source>
        <dbReference type="ARBA" id="ARBA00042023"/>
    </source>
</evidence>
<evidence type="ECO:0000256" key="2">
    <source>
        <dbReference type="ARBA" id="ARBA00011059"/>
    </source>
</evidence>
<protein>
    <recommendedName>
        <fullName evidence="12">Cytoplasmic dynein 1 intermediate chain 2</fullName>
    </recommendedName>
    <alternativeName>
        <fullName evidence="13">Cytoplasmic dynein intermediate chain 2</fullName>
    </alternativeName>
    <alternativeName>
        <fullName evidence="14">Dynein intermediate chain 2, cytosolic</fullName>
    </alternativeName>
</protein>
<evidence type="ECO:0000256" key="4">
    <source>
        <dbReference type="ARBA" id="ARBA00022490"/>
    </source>
</evidence>
<comment type="subcellular location">
    <subcellularLocation>
        <location evidence="1">Cytoplasm</location>
        <location evidence="1">Cytoskeleton</location>
    </subcellularLocation>
</comment>
<dbReference type="SUPFAM" id="SSF50978">
    <property type="entry name" value="WD40 repeat-like"/>
    <property type="match status" value="1"/>
</dbReference>
<organism evidence="18 19">
    <name type="scientific">Chiloscyllium punctatum</name>
    <name type="common">Brownbanded bambooshark</name>
    <name type="synonym">Hemiscyllium punctatum</name>
    <dbReference type="NCBI Taxonomy" id="137246"/>
    <lineage>
        <taxon>Eukaryota</taxon>
        <taxon>Metazoa</taxon>
        <taxon>Chordata</taxon>
        <taxon>Craniata</taxon>
        <taxon>Vertebrata</taxon>
        <taxon>Chondrichthyes</taxon>
        <taxon>Elasmobranchii</taxon>
        <taxon>Galeomorphii</taxon>
        <taxon>Galeoidea</taxon>
        <taxon>Orectolobiformes</taxon>
        <taxon>Hemiscylliidae</taxon>
        <taxon>Chiloscyllium</taxon>
    </lineage>
</organism>
<reference evidence="18 19" key="1">
    <citation type="journal article" date="2018" name="Nat. Ecol. Evol.">
        <title>Shark genomes provide insights into elasmobranch evolution and the origin of vertebrates.</title>
        <authorList>
            <person name="Hara Y"/>
            <person name="Yamaguchi K"/>
            <person name="Onimaru K"/>
            <person name="Kadota M"/>
            <person name="Koyanagi M"/>
            <person name="Keeley SD"/>
            <person name="Tatsumi K"/>
            <person name="Tanaka K"/>
            <person name="Motone F"/>
            <person name="Kageyama Y"/>
            <person name="Nozu R"/>
            <person name="Adachi N"/>
            <person name="Nishimura O"/>
            <person name="Nakagawa R"/>
            <person name="Tanegashima C"/>
            <person name="Kiyatake I"/>
            <person name="Matsumoto R"/>
            <person name="Murakumo K"/>
            <person name="Nishida K"/>
            <person name="Terakita A"/>
            <person name="Kuratani S"/>
            <person name="Sato K"/>
            <person name="Hyodo S Kuraku.S."/>
        </authorList>
    </citation>
    <scope>NUCLEOTIDE SEQUENCE [LARGE SCALE GENOMIC DNA]</scope>
</reference>
<dbReference type="STRING" id="137246.A0A401SXR8"/>
<keyword evidence="19" id="KW-1185">Reference proteome</keyword>
<dbReference type="GO" id="GO:0045503">
    <property type="term" value="F:dynein light chain binding"/>
    <property type="evidence" value="ECO:0007669"/>
    <property type="project" value="TreeGrafter"/>
</dbReference>
<keyword evidence="4" id="KW-0963">Cytoplasm</keyword>
<accession>A0A401SXR8</accession>
<dbReference type="SMART" id="SM00320">
    <property type="entry name" value="WD40"/>
    <property type="match status" value="6"/>
</dbReference>
<dbReference type="EMBL" id="BEZZ01000672">
    <property type="protein sequence ID" value="GCC35183.1"/>
    <property type="molecule type" value="Genomic_DNA"/>
</dbReference>
<evidence type="ECO:0000313" key="18">
    <source>
        <dbReference type="EMBL" id="GCC35183.1"/>
    </source>
</evidence>
<dbReference type="AlphaFoldDB" id="A0A401SXR8"/>
<evidence type="ECO:0000256" key="12">
    <source>
        <dbReference type="ARBA" id="ARBA00040292"/>
    </source>
</evidence>
<dbReference type="PANTHER" id="PTHR12442:SF22">
    <property type="entry name" value="CYTOPLASMIC DYNEIN 1 INTERMEDIATE CHAIN-RELATED"/>
    <property type="match status" value="1"/>
</dbReference>
<sequence>MLLLFMYTVILLVLYVDGLYITVGSANSLLLPLSSFIDCAPAASWPEVVAPSSVSGCGSILSSCDGSGGLLWIIFRAAIMSDKDKSELKAELERKKQRLAQIRKEKSRKEEERKKKEADQKKELVQTEESDIEKKRREAEALLQSMGITSEPCFVPPTSPPSKSVSTPSEAGSQDSADCTLGARRGPIKLEMAKITQVDFPPREIVTYTKETQTPVITQNTETEEEEEDIVPKQVIEPEPEQIQKEEVKEGAPRELTEEERQQIIHSDEFLTFFDHSTRIIERALAEHKDLFFDYSGKDLEEKEGELQGGAKLSINRQFFDERWSKHRVVTCMDWSPQYPELLVASYNNNEDVPHEPDGVALVWNMKFKKTTPEYVFHCQSSVMSASFARFHPNLVVGGTYSGQIVLWDNRSNKRTPVQRTPLSAAAHTHPVYCVNVVGSQNAHNLISVSTDGKICSWSLDMLSQPQDSMELMHKQSKAVAVTCMSFPLGDVNNFVVGSEEGSIYTACRHGSKAGISEIFDGHQGPITGIHYHTAAGPADFSHLFVTSSFDWTVKLWTTKNNKPLYSFEDNADYVYDVMWSPTHPALFACVDGMGRLDLWNLNNDTEVPTASITVESNPALNRVKWTQTGREIAVGDSEGQILIYDVGEQIAVPRNDEWTRFARTLAEINANRADAEDEITA</sequence>
<evidence type="ECO:0000256" key="5">
    <source>
        <dbReference type="ARBA" id="ARBA00022553"/>
    </source>
</evidence>
<evidence type="ECO:0000256" key="14">
    <source>
        <dbReference type="ARBA" id="ARBA00042966"/>
    </source>
</evidence>
<evidence type="ECO:0000256" key="6">
    <source>
        <dbReference type="ARBA" id="ARBA00022574"/>
    </source>
</evidence>
<proteinExistence type="inferred from homology"/>
<dbReference type="GO" id="GO:0010970">
    <property type="term" value="P:transport along microtubule"/>
    <property type="evidence" value="ECO:0007669"/>
    <property type="project" value="TreeGrafter"/>
</dbReference>
<keyword evidence="11" id="KW-0206">Cytoskeleton</keyword>
<dbReference type="OMA" id="MHDRPEY"/>
<feature type="repeat" description="WD" evidence="16">
    <location>
        <begin position="520"/>
        <end position="567"/>
    </location>
</feature>
<keyword evidence="3" id="KW-0813">Transport</keyword>
<comment type="similarity">
    <text evidence="2">Belongs to the dynein intermediate chain family.</text>
</comment>
<dbReference type="InterPro" id="IPR025956">
    <property type="entry name" value="DYNC1I1/DYNC1I2"/>
</dbReference>
<dbReference type="OrthoDB" id="4189at2759"/>
<feature type="region of interest" description="Disordered" evidence="17">
    <location>
        <begin position="99"/>
        <end position="179"/>
    </location>
</feature>
<evidence type="ECO:0000256" key="10">
    <source>
        <dbReference type="ARBA" id="ARBA00023175"/>
    </source>
</evidence>
<dbReference type="Proteomes" id="UP000287033">
    <property type="component" value="Unassembled WGS sequence"/>
</dbReference>
<dbReference type="InterPro" id="IPR015943">
    <property type="entry name" value="WD40/YVTN_repeat-like_dom_sf"/>
</dbReference>
<evidence type="ECO:0000256" key="7">
    <source>
        <dbReference type="ARBA" id="ARBA00022701"/>
    </source>
</evidence>
<dbReference type="PANTHER" id="PTHR12442">
    <property type="entry name" value="DYNEIN INTERMEDIATE CHAIN"/>
    <property type="match status" value="1"/>
</dbReference>
<evidence type="ECO:0000256" key="16">
    <source>
        <dbReference type="PROSITE-ProRule" id="PRU00221"/>
    </source>
</evidence>
<keyword evidence="7" id="KW-0493">Microtubule</keyword>
<dbReference type="Pfam" id="PF11540">
    <property type="entry name" value="Dynein_IC2"/>
    <property type="match status" value="1"/>
</dbReference>
<keyword evidence="8" id="KW-0677">Repeat</keyword>
<evidence type="ECO:0000256" key="3">
    <source>
        <dbReference type="ARBA" id="ARBA00022448"/>
    </source>
</evidence>
<dbReference type="InterPro" id="IPR050687">
    <property type="entry name" value="Dynein_IC"/>
</dbReference>
<keyword evidence="6 16" id="KW-0853">WD repeat</keyword>
<dbReference type="Gene3D" id="2.130.10.10">
    <property type="entry name" value="YVTN repeat-like/Quinoprotein amine dehydrogenase"/>
    <property type="match status" value="2"/>
</dbReference>
<dbReference type="FunFam" id="2.130.10.10:FF:000026">
    <property type="entry name" value="cytoplasmic dynein 1 intermediate chain 2 isoform X2"/>
    <property type="match status" value="1"/>
</dbReference>
<evidence type="ECO:0000256" key="11">
    <source>
        <dbReference type="ARBA" id="ARBA00023212"/>
    </source>
</evidence>
<evidence type="ECO:0000256" key="1">
    <source>
        <dbReference type="ARBA" id="ARBA00004245"/>
    </source>
</evidence>
<gene>
    <name evidence="18" type="ORF">chiPu_0013665</name>
</gene>
<dbReference type="FunFam" id="2.130.10.10:FF:000095">
    <property type="entry name" value="Cytoplasmic dynein 1 intermediate chain 2"/>
    <property type="match status" value="1"/>
</dbReference>
<dbReference type="Pfam" id="PF00400">
    <property type="entry name" value="WD40"/>
    <property type="match status" value="1"/>
</dbReference>
<evidence type="ECO:0000256" key="17">
    <source>
        <dbReference type="SAM" id="MobiDB-lite"/>
    </source>
</evidence>
<comment type="function">
    <text evidence="15">Acts as one of several non-catalytic accessory components of the cytoplasmic dynein 1 complex that are thought to be involved in linking dynein to cargos and to adapter proteins that regulate dynein function. Cytoplasmic dynein 1 acts as a motor for the intracellular retrograde motility of vesicles and organelles along microtubules. The intermediate chains mediate the binding of dynein to dynactin via its 150 kDa component (p150-glued) DCTN1. Involved in membrane-transport, such as Golgi apparatus, late endosomes and lysosomes.</text>
</comment>
<feature type="compositionally biased region" description="Basic and acidic residues" evidence="17">
    <location>
        <begin position="102"/>
        <end position="125"/>
    </location>
</feature>
<evidence type="ECO:0000256" key="9">
    <source>
        <dbReference type="ARBA" id="ARBA00022990"/>
    </source>
</evidence>
<evidence type="ECO:0000313" key="19">
    <source>
        <dbReference type="Proteomes" id="UP000287033"/>
    </source>
</evidence>
<dbReference type="PROSITE" id="PS50082">
    <property type="entry name" value="WD_REPEATS_2"/>
    <property type="match status" value="1"/>
</dbReference>
<dbReference type="InterPro" id="IPR036322">
    <property type="entry name" value="WD40_repeat_dom_sf"/>
</dbReference>
<dbReference type="GO" id="GO:0045504">
    <property type="term" value="F:dynein heavy chain binding"/>
    <property type="evidence" value="ECO:0007669"/>
    <property type="project" value="TreeGrafter"/>
</dbReference>
<dbReference type="InterPro" id="IPR001680">
    <property type="entry name" value="WD40_rpt"/>
</dbReference>
<keyword evidence="9" id="KW-0007">Acetylation</keyword>